<dbReference type="Proteomes" id="UP000275846">
    <property type="component" value="Unassembled WGS sequence"/>
</dbReference>
<dbReference type="EMBL" id="UYSU01033256">
    <property type="protein sequence ID" value="VDL91839.1"/>
    <property type="molecule type" value="Genomic_DNA"/>
</dbReference>
<accession>A0A183SMK6</accession>
<gene>
    <name evidence="1" type="ORF">SSLN_LOCUS5454</name>
</gene>
<proteinExistence type="predicted"/>
<evidence type="ECO:0000313" key="3">
    <source>
        <dbReference type="WBParaSite" id="SSLN_0000563301-mRNA-1"/>
    </source>
</evidence>
<reference evidence="3" key="1">
    <citation type="submission" date="2016-06" db="UniProtKB">
        <authorList>
            <consortium name="WormBaseParasite"/>
        </authorList>
    </citation>
    <scope>IDENTIFICATION</scope>
</reference>
<name>A0A183SMK6_SCHSO</name>
<evidence type="ECO:0000313" key="1">
    <source>
        <dbReference type="EMBL" id="VDL91839.1"/>
    </source>
</evidence>
<protein>
    <submittedName>
        <fullName evidence="3">Secreted protein</fullName>
    </submittedName>
</protein>
<evidence type="ECO:0000313" key="2">
    <source>
        <dbReference type="Proteomes" id="UP000275846"/>
    </source>
</evidence>
<keyword evidence="2" id="KW-1185">Reference proteome</keyword>
<reference evidence="1 2" key="2">
    <citation type="submission" date="2018-11" db="EMBL/GenBank/DDBJ databases">
        <authorList>
            <consortium name="Pathogen Informatics"/>
        </authorList>
    </citation>
    <scope>NUCLEOTIDE SEQUENCE [LARGE SCALE GENOMIC DNA]</scope>
    <source>
        <strain evidence="1 2">NST_G2</strain>
    </source>
</reference>
<dbReference type="AlphaFoldDB" id="A0A183SMK6"/>
<sequence>MRRSFGFGGADPFGFVNCYSWVLLVPSLSSLSASITGDVALVTWKGTRRPASHVGRSLVWCGWRGFLLVHGLIGLAPVLPPQLYYTPKAAEVEVISTRIMSAPYRRCVTMTSFITMN</sequence>
<organism evidence="3">
    <name type="scientific">Schistocephalus solidus</name>
    <name type="common">Tapeworm</name>
    <dbReference type="NCBI Taxonomy" id="70667"/>
    <lineage>
        <taxon>Eukaryota</taxon>
        <taxon>Metazoa</taxon>
        <taxon>Spiralia</taxon>
        <taxon>Lophotrochozoa</taxon>
        <taxon>Platyhelminthes</taxon>
        <taxon>Cestoda</taxon>
        <taxon>Eucestoda</taxon>
        <taxon>Diphyllobothriidea</taxon>
        <taxon>Diphyllobothriidae</taxon>
        <taxon>Schistocephalus</taxon>
    </lineage>
</organism>
<dbReference type="WBParaSite" id="SSLN_0000563301-mRNA-1">
    <property type="protein sequence ID" value="SSLN_0000563301-mRNA-1"/>
    <property type="gene ID" value="SSLN_0000563301"/>
</dbReference>